<feature type="region of interest" description="Disordered" evidence="1">
    <location>
        <begin position="305"/>
        <end position="342"/>
    </location>
</feature>
<dbReference type="Proteomes" id="UP001600888">
    <property type="component" value="Unassembled WGS sequence"/>
</dbReference>
<keyword evidence="3" id="KW-1185">Reference proteome</keyword>
<feature type="compositionally biased region" description="Basic residues" evidence="1">
    <location>
        <begin position="319"/>
        <end position="331"/>
    </location>
</feature>
<sequence>MPSADPAHEVVPPNKGYRHHFFAFTPVCMRLQDGHPCQDDHFGVTNLSGKPGFIPNDGINESNLSKHIVECVGGVVKSYDADSYMQINYEAPKIQAAVMQANMPLARFIVHCPPCISAITTAVHLCQENEDAITEWLVRVDHRLGCACCPSTDSALARLSMIADTIADAKAGHHWAKPNSPEARWMKCIDRAWLEGVLYHADGADGADDETPASTPTSSKHATDAGHDYAGIRRLLSFEGKVRENTVAVILADVDSAFWIINAAPFPTVKRQPRTGEMFHVEEDVMTQKFNRAFLGTFETKGALKRRRVASPPPQTAKPTRKALAQRKGRLSKVAVGEDELQ</sequence>
<accession>A0ABR4FB62</accession>
<comment type="caution">
    <text evidence="2">The sequence shown here is derived from an EMBL/GenBank/DDBJ whole genome shotgun (WGS) entry which is preliminary data.</text>
</comment>
<evidence type="ECO:0000313" key="3">
    <source>
        <dbReference type="Proteomes" id="UP001600888"/>
    </source>
</evidence>
<feature type="region of interest" description="Disordered" evidence="1">
    <location>
        <begin position="205"/>
        <end position="225"/>
    </location>
</feature>
<dbReference type="EMBL" id="JBAWTH010000004">
    <property type="protein sequence ID" value="KAL2291952.1"/>
    <property type="molecule type" value="Genomic_DNA"/>
</dbReference>
<gene>
    <name evidence="2" type="ORF">FJTKL_10650</name>
</gene>
<proteinExistence type="predicted"/>
<evidence type="ECO:0008006" key="4">
    <source>
        <dbReference type="Google" id="ProtNLM"/>
    </source>
</evidence>
<reference evidence="2 3" key="1">
    <citation type="submission" date="2024-03" db="EMBL/GenBank/DDBJ databases">
        <title>A high-quality draft genome sequence of Diaporthe vaccinii, a causative agent of upright dieback and viscid rot disease in cranberry plants.</title>
        <authorList>
            <person name="Sarrasin M."/>
            <person name="Lang B.F."/>
            <person name="Burger G."/>
        </authorList>
    </citation>
    <scope>NUCLEOTIDE SEQUENCE [LARGE SCALE GENOMIC DNA]</scope>
    <source>
        <strain evidence="2 3">IS7</strain>
    </source>
</reference>
<name>A0ABR4FB62_9PEZI</name>
<evidence type="ECO:0000256" key="1">
    <source>
        <dbReference type="SAM" id="MobiDB-lite"/>
    </source>
</evidence>
<protein>
    <recommendedName>
        <fullName evidence="4">BRCT domain-containing protein</fullName>
    </recommendedName>
</protein>
<evidence type="ECO:0000313" key="2">
    <source>
        <dbReference type="EMBL" id="KAL2291952.1"/>
    </source>
</evidence>
<organism evidence="2 3">
    <name type="scientific">Diaporthe vaccinii</name>
    <dbReference type="NCBI Taxonomy" id="105482"/>
    <lineage>
        <taxon>Eukaryota</taxon>
        <taxon>Fungi</taxon>
        <taxon>Dikarya</taxon>
        <taxon>Ascomycota</taxon>
        <taxon>Pezizomycotina</taxon>
        <taxon>Sordariomycetes</taxon>
        <taxon>Sordariomycetidae</taxon>
        <taxon>Diaporthales</taxon>
        <taxon>Diaporthaceae</taxon>
        <taxon>Diaporthe</taxon>
        <taxon>Diaporthe eres species complex</taxon>
    </lineage>
</organism>